<accession>A0A645I649</accession>
<dbReference type="AlphaFoldDB" id="A0A645I649"/>
<dbReference type="EMBL" id="VSSQ01107730">
    <property type="protein sequence ID" value="MPN46781.1"/>
    <property type="molecule type" value="Genomic_DNA"/>
</dbReference>
<proteinExistence type="predicted"/>
<gene>
    <name evidence="1" type="ORF">SDC9_194379</name>
</gene>
<organism evidence="1">
    <name type="scientific">bioreactor metagenome</name>
    <dbReference type="NCBI Taxonomy" id="1076179"/>
    <lineage>
        <taxon>unclassified sequences</taxon>
        <taxon>metagenomes</taxon>
        <taxon>ecological metagenomes</taxon>
    </lineage>
</organism>
<sequence length="63" mass="6965">MRNLVADGNLVPQPVVPVIGLWQSGQRLLNKLFIHIDDSVLNPGPVFPKNIKGRFTTKGHAHL</sequence>
<name>A0A645I649_9ZZZZ</name>
<protein>
    <submittedName>
        <fullName evidence="1">Uncharacterized protein</fullName>
    </submittedName>
</protein>
<comment type="caution">
    <text evidence="1">The sequence shown here is derived from an EMBL/GenBank/DDBJ whole genome shotgun (WGS) entry which is preliminary data.</text>
</comment>
<reference evidence="1" key="1">
    <citation type="submission" date="2019-08" db="EMBL/GenBank/DDBJ databases">
        <authorList>
            <person name="Kucharzyk K."/>
            <person name="Murdoch R.W."/>
            <person name="Higgins S."/>
            <person name="Loffler F."/>
        </authorList>
    </citation>
    <scope>NUCLEOTIDE SEQUENCE</scope>
</reference>
<evidence type="ECO:0000313" key="1">
    <source>
        <dbReference type="EMBL" id="MPN46781.1"/>
    </source>
</evidence>